<dbReference type="HOGENOM" id="CLU_1677729_0_0_1"/>
<feature type="transmembrane region" description="Helical" evidence="1">
    <location>
        <begin position="121"/>
        <end position="141"/>
    </location>
</feature>
<dbReference type="EMBL" id="KB445650">
    <property type="protein sequence ID" value="EMD60372.1"/>
    <property type="molecule type" value="Genomic_DNA"/>
</dbReference>
<keyword evidence="1" id="KW-0812">Transmembrane</keyword>
<feature type="transmembrane region" description="Helical" evidence="1">
    <location>
        <begin position="88"/>
        <end position="109"/>
    </location>
</feature>
<proteinExistence type="predicted"/>
<reference evidence="2 3" key="1">
    <citation type="journal article" date="2012" name="PLoS Pathog.">
        <title>Diverse lifestyles and strategies of plant pathogenesis encoded in the genomes of eighteen Dothideomycetes fungi.</title>
        <authorList>
            <person name="Ohm R.A."/>
            <person name="Feau N."/>
            <person name="Henrissat B."/>
            <person name="Schoch C.L."/>
            <person name="Horwitz B.A."/>
            <person name="Barry K.W."/>
            <person name="Condon B.J."/>
            <person name="Copeland A.C."/>
            <person name="Dhillon B."/>
            <person name="Glaser F."/>
            <person name="Hesse C.N."/>
            <person name="Kosti I."/>
            <person name="LaButti K."/>
            <person name="Lindquist E.A."/>
            <person name="Lucas S."/>
            <person name="Salamov A.A."/>
            <person name="Bradshaw R.E."/>
            <person name="Ciuffetti L."/>
            <person name="Hamelin R.C."/>
            <person name="Kema G.H.J."/>
            <person name="Lawrence C."/>
            <person name="Scott J.A."/>
            <person name="Spatafora J.W."/>
            <person name="Turgeon B.G."/>
            <person name="de Wit P.J.G.M."/>
            <person name="Zhong S."/>
            <person name="Goodwin S.B."/>
            <person name="Grigoriev I.V."/>
        </authorList>
    </citation>
    <scope>NUCLEOTIDE SEQUENCE [LARGE SCALE GENOMIC DNA]</scope>
    <source>
        <strain evidence="3">ND90Pr / ATCC 201652</strain>
    </source>
</reference>
<dbReference type="Proteomes" id="UP000016934">
    <property type="component" value="Unassembled WGS sequence"/>
</dbReference>
<name>M2SU95_COCSN</name>
<accession>M2SU95</accession>
<dbReference type="RefSeq" id="XP_007703743.1">
    <property type="nucleotide sequence ID" value="XM_007705553.1"/>
</dbReference>
<organism evidence="2 3">
    <name type="scientific">Cochliobolus sativus (strain ND90Pr / ATCC 201652)</name>
    <name type="common">Common root rot and spot blotch fungus</name>
    <name type="synonym">Bipolaris sorokiniana</name>
    <dbReference type="NCBI Taxonomy" id="665912"/>
    <lineage>
        <taxon>Eukaryota</taxon>
        <taxon>Fungi</taxon>
        <taxon>Dikarya</taxon>
        <taxon>Ascomycota</taxon>
        <taxon>Pezizomycotina</taxon>
        <taxon>Dothideomycetes</taxon>
        <taxon>Pleosporomycetidae</taxon>
        <taxon>Pleosporales</taxon>
        <taxon>Pleosporineae</taxon>
        <taxon>Pleosporaceae</taxon>
        <taxon>Bipolaris</taxon>
    </lineage>
</organism>
<dbReference type="KEGG" id="bsc:COCSADRAFT_242104"/>
<evidence type="ECO:0000256" key="1">
    <source>
        <dbReference type="SAM" id="Phobius"/>
    </source>
</evidence>
<keyword evidence="1" id="KW-1133">Transmembrane helix</keyword>
<sequence>MPPLSSLYLVHMPALLFNHYAIFHLHEISIHSPAQCHVPHASHASIICLSVRVIASSCPRKASQDAVSMFQLPATCSLLPLPWLPTTGTLLLVLFTWLAPTFLFLTFVPDPSCLLTSRAKTVWGFAAKSIGAIFLSLHILARSTYIFVGLRSHLGHD</sequence>
<gene>
    <name evidence="2" type="ORF">COCSADRAFT_242104</name>
</gene>
<dbReference type="AlphaFoldDB" id="M2SU95"/>
<dbReference type="GeneID" id="19135031"/>
<evidence type="ECO:0000313" key="3">
    <source>
        <dbReference type="Proteomes" id="UP000016934"/>
    </source>
</evidence>
<keyword evidence="1" id="KW-0472">Membrane</keyword>
<keyword evidence="3" id="KW-1185">Reference proteome</keyword>
<evidence type="ECO:0000313" key="2">
    <source>
        <dbReference type="EMBL" id="EMD60372.1"/>
    </source>
</evidence>
<protein>
    <submittedName>
        <fullName evidence="2">Uncharacterized protein</fullName>
    </submittedName>
</protein>
<reference evidence="3" key="2">
    <citation type="journal article" date="2013" name="PLoS Genet.">
        <title>Comparative genome structure, secondary metabolite, and effector coding capacity across Cochliobolus pathogens.</title>
        <authorList>
            <person name="Condon B.J."/>
            <person name="Leng Y."/>
            <person name="Wu D."/>
            <person name="Bushley K.E."/>
            <person name="Ohm R.A."/>
            <person name="Otillar R."/>
            <person name="Martin J."/>
            <person name="Schackwitz W."/>
            <person name="Grimwood J."/>
            <person name="MohdZainudin N."/>
            <person name="Xue C."/>
            <person name="Wang R."/>
            <person name="Manning V.A."/>
            <person name="Dhillon B."/>
            <person name="Tu Z.J."/>
            <person name="Steffenson B.J."/>
            <person name="Salamov A."/>
            <person name="Sun H."/>
            <person name="Lowry S."/>
            <person name="LaButti K."/>
            <person name="Han J."/>
            <person name="Copeland A."/>
            <person name="Lindquist E."/>
            <person name="Barry K."/>
            <person name="Schmutz J."/>
            <person name="Baker S.E."/>
            <person name="Ciuffetti L.M."/>
            <person name="Grigoriev I.V."/>
            <person name="Zhong S."/>
            <person name="Turgeon B.G."/>
        </authorList>
    </citation>
    <scope>NUCLEOTIDE SEQUENCE [LARGE SCALE GENOMIC DNA]</scope>
    <source>
        <strain evidence="3">ND90Pr / ATCC 201652</strain>
    </source>
</reference>